<keyword evidence="2" id="KW-0812">Transmembrane</keyword>
<keyword evidence="1" id="KW-0175">Coiled coil</keyword>
<feature type="coiled-coil region" evidence="1">
    <location>
        <begin position="24"/>
        <end position="55"/>
    </location>
</feature>
<gene>
    <name evidence="3" type="ORF">HELGO_WM11633</name>
</gene>
<dbReference type="EMBL" id="CACVAP010000020">
    <property type="protein sequence ID" value="CAA6799462.1"/>
    <property type="molecule type" value="Genomic_DNA"/>
</dbReference>
<name>A0A6S6S2F7_9BACT</name>
<organism evidence="3">
    <name type="scientific">uncultured Sulfurovum sp</name>
    <dbReference type="NCBI Taxonomy" id="269237"/>
    <lineage>
        <taxon>Bacteria</taxon>
        <taxon>Pseudomonadati</taxon>
        <taxon>Campylobacterota</taxon>
        <taxon>Epsilonproteobacteria</taxon>
        <taxon>Campylobacterales</taxon>
        <taxon>Sulfurovaceae</taxon>
        <taxon>Sulfurovum</taxon>
        <taxon>environmental samples</taxon>
    </lineage>
</organism>
<feature type="transmembrane region" description="Helical" evidence="2">
    <location>
        <begin position="6"/>
        <end position="24"/>
    </location>
</feature>
<keyword evidence="2" id="KW-1133">Transmembrane helix</keyword>
<evidence type="ECO:0000256" key="1">
    <source>
        <dbReference type="SAM" id="Coils"/>
    </source>
</evidence>
<accession>A0A6S6S2F7</accession>
<protein>
    <submittedName>
        <fullName evidence="3">Uncharacterized protein</fullName>
    </submittedName>
</protein>
<evidence type="ECO:0000256" key="2">
    <source>
        <dbReference type="SAM" id="Phobius"/>
    </source>
</evidence>
<proteinExistence type="predicted"/>
<reference evidence="3" key="1">
    <citation type="submission" date="2020-01" db="EMBL/GenBank/DDBJ databases">
        <authorList>
            <person name="Meier V. D."/>
            <person name="Meier V D."/>
        </authorList>
    </citation>
    <scope>NUCLEOTIDE SEQUENCE</scope>
    <source>
        <strain evidence="3">HLG_WM_MAG_06</strain>
    </source>
</reference>
<evidence type="ECO:0000313" key="3">
    <source>
        <dbReference type="EMBL" id="CAA6799462.1"/>
    </source>
</evidence>
<dbReference type="AlphaFoldDB" id="A0A6S6S2F7"/>
<keyword evidence="2" id="KW-0472">Membrane</keyword>
<sequence>METIDYTTGMLWYGMWPLVIWVAYKFVLMNVEHLEDNLEEEEDKNEKKEEALKVK</sequence>